<comment type="caution">
    <text evidence="7">The sequence shown here is derived from an EMBL/GenBank/DDBJ whole genome shotgun (WGS) entry which is preliminary data.</text>
</comment>
<dbReference type="GO" id="GO:0016423">
    <property type="term" value="F:tRNA (guanine) methyltransferase activity"/>
    <property type="evidence" value="ECO:0007669"/>
    <property type="project" value="TreeGrafter"/>
</dbReference>
<dbReference type="InterPro" id="IPR053943">
    <property type="entry name" value="RlmKL-like_Mtase_CS"/>
</dbReference>
<evidence type="ECO:0000256" key="5">
    <source>
        <dbReference type="ARBA" id="ARBA00022694"/>
    </source>
</evidence>
<keyword evidence="8" id="KW-1185">Reference proteome</keyword>
<feature type="domain" description="Ribosomal RNA large subunit methyltransferase K/L-like methyltransferase" evidence="6">
    <location>
        <begin position="47"/>
        <end position="83"/>
    </location>
</feature>
<evidence type="ECO:0000313" key="7">
    <source>
        <dbReference type="EMBL" id="POI33756.1"/>
    </source>
</evidence>
<accession>A0A2P4TBM2</accession>
<protein>
    <recommendedName>
        <fullName evidence="6">Ribosomal RNA large subunit methyltransferase K/L-like methyltransferase domain-containing protein</fullName>
    </recommendedName>
</protein>
<dbReference type="PANTHER" id="PTHR14911">
    <property type="entry name" value="THUMP DOMAIN-CONTAINING"/>
    <property type="match status" value="1"/>
</dbReference>
<evidence type="ECO:0000256" key="4">
    <source>
        <dbReference type="ARBA" id="ARBA00022679"/>
    </source>
</evidence>
<evidence type="ECO:0000256" key="3">
    <source>
        <dbReference type="ARBA" id="ARBA00022603"/>
    </source>
</evidence>
<evidence type="ECO:0000256" key="1">
    <source>
        <dbReference type="ARBA" id="ARBA00004496"/>
    </source>
</evidence>
<gene>
    <name evidence="7" type="ORF">CIB84_002488</name>
</gene>
<feature type="non-terminal residue" evidence="7">
    <location>
        <position position="1"/>
    </location>
</feature>
<reference evidence="7 8" key="1">
    <citation type="submission" date="2018-01" db="EMBL/GenBank/DDBJ databases">
        <title>Comparison of the Chinese Bamboo Partridge and Red Junglefowl genome sequences highlights the importance of demography in genome evolution.</title>
        <authorList>
            <person name="Tiley G.P."/>
            <person name="Kimball R.T."/>
            <person name="Braun E.L."/>
            <person name="Burleigh J.G."/>
        </authorList>
    </citation>
    <scope>NUCLEOTIDE SEQUENCE [LARGE SCALE GENOMIC DNA]</scope>
    <source>
        <strain evidence="7">RTK389</strain>
        <tissue evidence="7">Blood</tissue>
    </source>
</reference>
<keyword evidence="2" id="KW-0963">Cytoplasm</keyword>
<dbReference type="GO" id="GO:0030488">
    <property type="term" value="P:tRNA methylation"/>
    <property type="evidence" value="ECO:0007669"/>
    <property type="project" value="TreeGrafter"/>
</dbReference>
<dbReference type="Gene3D" id="3.40.50.150">
    <property type="entry name" value="Vaccinia Virus protein VP39"/>
    <property type="match status" value="1"/>
</dbReference>
<dbReference type="Proteomes" id="UP000237246">
    <property type="component" value="Unassembled WGS sequence"/>
</dbReference>
<keyword evidence="4" id="KW-0808">Transferase</keyword>
<proteinExistence type="predicted"/>
<evidence type="ECO:0000313" key="8">
    <source>
        <dbReference type="Proteomes" id="UP000237246"/>
    </source>
</evidence>
<dbReference type="PROSITE" id="PS01261">
    <property type="entry name" value="UPF0020"/>
    <property type="match status" value="1"/>
</dbReference>
<evidence type="ECO:0000259" key="6">
    <source>
        <dbReference type="Pfam" id="PF01170"/>
    </source>
</evidence>
<dbReference type="OrthoDB" id="47730at2759"/>
<organism evidence="7 8">
    <name type="scientific">Bambusicola thoracicus</name>
    <name type="common">Chinese bamboo-partridge</name>
    <name type="synonym">Perdix thoracica</name>
    <dbReference type="NCBI Taxonomy" id="9083"/>
    <lineage>
        <taxon>Eukaryota</taxon>
        <taxon>Metazoa</taxon>
        <taxon>Chordata</taxon>
        <taxon>Craniata</taxon>
        <taxon>Vertebrata</taxon>
        <taxon>Euteleostomi</taxon>
        <taxon>Archelosauria</taxon>
        <taxon>Archosauria</taxon>
        <taxon>Dinosauria</taxon>
        <taxon>Saurischia</taxon>
        <taxon>Theropoda</taxon>
        <taxon>Coelurosauria</taxon>
        <taxon>Aves</taxon>
        <taxon>Neognathae</taxon>
        <taxon>Galloanserae</taxon>
        <taxon>Galliformes</taxon>
        <taxon>Phasianidae</taxon>
        <taxon>Perdicinae</taxon>
        <taxon>Bambusicola</taxon>
    </lineage>
</organism>
<dbReference type="EMBL" id="PPHD01002930">
    <property type="protein sequence ID" value="POI33756.1"/>
    <property type="molecule type" value="Genomic_DNA"/>
</dbReference>
<dbReference type="GO" id="GO:0005737">
    <property type="term" value="C:cytoplasm"/>
    <property type="evidence" value="ECO:0007669"/>
    <property type="project" value="UniProtKB-SubCell"/>
</dbReference>
<name>A0A2P4TBM2_BAMTH</name>
<keyword evidence="5" id="KW-0819">tRNA processing</keyword>
<dbReference type="GO" id="GO:0043527">
    <property type="term" value="C:tRNA methyltransferase complex"/>
    <property type="evidence" value="ECO:0007669"/>
    <property type="project" value="UniProtKB-ARBA"/>
</dbReference>
<keyword evidence="3" id="KW-0489">Methyltransferase</keyword>
<dbReference type="Pfam" id="PF01170">
    <property type="entry name" value="UPF0020"/>
    <property type="match status" value="1"/>
</dbReference>
<sequence>VLLNIHNNEVVVGIALTEESLHRRNITHFGPTTLRSTLAYGMLRSVQTHFSKYLSSLLLRLCDPQPTDIIVDPMCGTGAIPIEVILPFFLT</sequence>
<dbReference type="InterPro" id="IPR000241">
    <property type="entry name" value="RlmKL-like_Mtase"/>
</dbReference>
<dbReference type="AlphaFoldDB" id="A0A2P4TBM2"/>
<evidence type="ECO:0000256" key="2">
    <source>
        <dbReference type="ARBA" id="ARBA00022490"/>
    </source>
</evidence>
<dbReference type="InterPro" id="IPR029063">
    <property type="entry name" value="SAM-dependent_MTases_sf"/>
</dbReference>
<dbReference type="SUPFAM" id="SSF53335">
    <property type="entry name" value="S-adenosyl-L-methionine-dependent methyltransferases"/>
    <property type="match status" value="1"/>
</dbReference>
<comment type="subcellular location">
    <subcellularLocation>
        <location evidence="1">Cytoplasm</location>
    </subcellularLocation>
</comment>
<dbReference type="PANTHER" id="PTHR14911:SF13">
    <property type="entry name" value="TRNA (GUANINE(6)-N2)-METHYLTRANSFERASE THUMP3"/>
    <property type="match status" value="1"/>
</dbReference>